<evidence type="ECO:0000313" key="1">
    <source>
        <dbReference type="EMBL" id="MET3583177.1"/>
    </source>
</evidence>
<name>A0ABV2GYS6_9HYPH</name>
<gene>
    <name evidence="1" type="ORF">ABID19_006241</name>
</gene>
<dbReference type="Proteomes" id="UP001549204">
    <property type="component" value="Unassembled WGS sequence"/>
</dbReference>
<accession>A0ABV2GYS6</accession>
<comment type="caution">
    <text evidence="1">The sequence shown here is derived from an EMBL/GenBank/DDBJ whole genome shotgun (WGS) entry which is preliminary data.</text>
</comment>
<organism evidence="1 2">
    <name type="scientific">Mesorhizobium robiniae</name>
    <dbReference type="NCBI Taxonomy" id="559315"/>
    <lineage>
        <taxon>Bacteria</taxon>
        <taxon>Pseudomonadati</taxon>
        <taxon>Pseudomonadota</taxon>
        <taxon>Alphaproteobacteria</taxon>
        <taxon>Hyphomicrobiales</taxon>
        <taxon>Phyllobacteriaceae</taxon>
        <taxon>Mesorhizobium</taxon>
    </lineage>
</organism>
<evidence type="ECO:0000313" key="2">
    <source>
        <dbReference type="Proteomes" id="UP001549204"/>
    </source>
</evidence>
<dbReference type="EMBL" id="JBEPMC010000016">
    <property type="protein sequence ID" value="MET3583177.1"/>
    <property type="molecule type" value="Genomic_DNA"/>
</dbReference>
<keyword evidence="2" id="KW-1185">Reference proteome</keyword>
<sequence>MLPAEIKVGHVFRYPISGIGNTAGKVTRGRGSAIVEGPNDLDAFG</sequence>
<reference evidence="1 2" key="1">
    <citation type="submission" date="2024-06" db="EMBL/GenBank/DDBJ databases">
        <title>Genomic Encyclopedia of Type Strains, Phase IV (KMG-IV): sequencing the most valuable type-strain genomes for metagenomic binning, comparative biology and taxonomic classification.</title>
        <authorList>
            <person name="Goeker M."/>
        </authorList>
    </citation>
    <scope>NUCLEOTIDE SEQUENCE [LARGE SCALE GENOMIC DNA]</scope>
    <source>
        <strain evidence="1 2">DSM 100022</strain>
    </source>
</reference>
<proteinExistence type="predicted"/>
<protein>
    <recommendedName>
        <fullName evidence="3">MOSC domain-containing protein</fullName>
    </recommendedName>
</protein>
<evidence type="ECO:0008006" key="3">
    <source>
        <dbReference type="Google" id="ProtNLM"/>
    </source>
</evidence>